<proteinExistence type="inferred from homology"/>
<keyword evidence="3" id="KW-0378">Hydrolase</keyword>
<keyword evidence="4" id="KW-0539">Nucleus</keyword>
<gene>
    <name evidence="8" type="ORF">BSL78_17975</name>
</gene>
<feature type="compositionally biased region" description="Basic and acidic residues" evidence="5">
    <location>
        <begin position="27"/>
        <end position="44"/>
    </location>
</feature>
<dbReference type="GO" id="GO:0000118">
    <property type="term" value="C:histone deacetylase complex"/>
    <property type="evidence" value="ECO:0007669"/>
    <property type="project" value="TreeGrafter"/>
</dbReference>
<dbReference type="InterPro" id="IPR000286">
    <property type="entry name" value="HDACs"/>
</dbReference>
<feature type="compositionally biased region" description="Basic residues" evidence="5">
    <location>
        <begin position="17"/>
        <end position="26"/>
    </location>
</feature>
<evidence type="ECO:0000256" key="5">
    <source>
        <dbReference type="SAM" id="MobiDB-lite"/>
    </source>
</evidence>
<keyword evidence="6" id="KW-1133">Transmembrane helix</keyword>
<accession>A0A2G8KAX0</accession>
<evidence type="ECO:0000256" key="3">
    <source>
        <dbReference type="ARBA" id="ARBA00022801"/>
    </source>
</evidence>
<evidence type="ECO:0000313" key="8">
    <source>
        <dbReference type="EMBL" id="PIK45158.1"/>
    </source>
</evidence>
<dbReference type="FunFam" id="3.40.800.20:FF:000005">
    <property type="entry name" value="histone deacetylase 6"/>
    <property type="match status" value="1"/>
</dbReference>
<dbReference type="Gene3D" id="3.40.800.20">
    <property type="entry name" value="Histone deacetylase domain"/>
    <property type="match status" value="2"/>
</dbReference>
<comment type="caution">
    <text evidence="8">The sequence shown here is derived from an EMBL/GenBank/DDBJ whole genome shotgun (WGS) entry which is preliminary data.</text>
</comment>
<evidence type="ECO:0000256" key="1">
    <source>
        <dbReference type="ARBA" id="ARBA00004123"/>
    </source>
</evidence>
<dbReference type="AlphaFoldDB" id="A0A2G8KAX0"/>
<dbReference type="EMBL" id="MRZV01000730">
    <property type="protein sequence ID" value="PIK45158.1"/>
    <property type="molecule type" value="Genomic_DNA"/>
</dbReference>
<feature type="domain" description="Histone deacetylase" evidence="7">
    <location>
        <begin position="551"/>
        <end position="846"/>
    </location>
</feature>
<feature type="compositionally biased region" description="Basic and acidic residues" evidence="5">
    <location>
        <begin position="479"/>
        <end position="488"/>
    </location>
</feature>
<dbReference type="GO" id="GO:0004407">
    <property type="term" value="F:histone deacetylase activity"/>
    <property type="evidence" value="ECO:0007669"/>
    <property type="project" value="TreeGrafter"/>
</dbReference>
<dbReference type="InterPro" id="IPR037138">
    <property type="entry name" value="His_deacetylse_dom_sf"/>
</dbReference>
<dbReference type="Proteomes" id="UP000230750">
    <property type="component" value="Unassembled WGS sequence"/>
</dbReference>
<feature type="transmembrane region" description="Helical" evidence="6">
    <location>
        <begin position="920"/>
        <end position="943"/>
    </location>
</feature>
<evidence type="ECO:0000256" key="4">
    <source>
        <dbReference type="ARBA" id="ARBA00023242"/>
    </source>
</evidence>
<evidence type="ECO:0000256" key="2">
    <source>
        <dbReference type="ARBA" id="ARBA00007738"/>
    </source>
</evidence>
<dbReference type="OrthoDB" id="424012at2759"/>
<dbReference type="STRING" id="307972.A0A2G8KAX0"/>
<evidence type="ECO:0000256" key="6">
    <source>
        <dbReference type="SAM" id="Phobius"/>
    </source>
</evidence>
<feature type="region of interest" description="Disordered" evidence="5">
    <location>
        <begin position="1048"/>
        <end position="1072"/>
    </location>
</feature>
<keyword evidence="6" id="KW-0812">Transmembrane</keyword>
<sequence>MADQEQNEEQKLDTEKKRKVHTKKKQPKSDQEEKKRKAREEMAKKRQAQQENDELSVEFVGMTIADTPTVPVVKQTGLILDEMCLKHRCNFGSIRGDSECPDRLRAIQTKIKEEGLMDRCVGVPLRPAKDEEIKCIHSDEYLAKLKTIPNLSDEELKSFAESYDSIFLCKESFEVACSVAGGAIDLVKQIQTGQLQNGFAIVRPCGHHAGHNEANGYSLLNNVAIAAKQAVENWNVKRVLVIDWDVHHGQGIQRAFYNDPDFHWKTTEINENHKTQFFSFTLCISLSLSGCGHRVLYFSMHRYENGEFWPHLPESNWDHIGDGEGKGYNINIPWNKTNMGDAEYFSIFQQILLPVALEFKPELVLVAAGFDSAKDDPKGEMAVSPSFYSHMTQSLMGLASGKLALILEGGYNNTSLAMGVTACLKTLLGDPCNPSEPLGAPCQSARETMFNVINQLQPHWRCFQIALSSRHKYLLEISPEGKKEETSSREASSQEKPSGDATMGSISTCRTCLVYDDRMKRHRIGFGPFFHLLTKKTSQVVRTWMEANMSHPERPERISSIFKKHEEYGLVERCLRIEARHASIEELTLCHTESYIKELAETRKLSAEDLDRKQCEYNSIYLCPDSYDCALLATGSLLNVVDTVLTGKSRSGVAIVRPPGHHADAGNPAGFCFFNSAPIAMKHAQKKYNTQRILIVDWDVHHGNGTQNLLERDPGILYISLHRFDDGTFYPGSSGDPHLVGKGPGEGYNINIAWNYGPMGDAEYLAAFRHIIMPIAYEYNPELVLISAGFDAARGDPLGGYDVTPEGYGLMTHMLSSLAGGKVIMVLEGGYNLISISESMARCTHSLLGDPCLSFEPGQPKLEAYGSILLTLKYHTKYWKSAGYQYVSSVMMGDLCFNVDVQKVLFKRYVGDANYGQVSLFLTLLGLFNAFVLWPSILAVYYTGFEYWDWNDMPWDYLCGSAAMSVVFNFLVNFGIAVTFPLFIALGTVVGIPLNAVVDLIFRDNSFGPYKIGGTACIILGFLIMLMPEKWQEMASCCYVRTVPAEGTTPSAGAQEDRERTQDHTTSPNGKV</sequence>
<reference evidence="8 9" key="1">
    <citation type="journal article" date="2017" name="PLoS Biol.">
        <title>The sea cucumber genome provides insights into morphological evolution and visceral regeneration.</title>
        <authorList>
            <person name="Zhang X."/>
            <person name="Sun L."/>
            <person name="Yuan J."/>
            <person name="Sun Y."/>
            <person name="Gao Y."/>
            <person name="Zhang L."/>
            <person name="Li S."/>
            <person name="Dai H."/>
            <person name="Hamel J.F."/>
            <person name="Liu C."/>
            <person name="Yu Y."/>
            <person name="Liu S."/>
            <person name="Lin W."/>
            <person name="Guo K."/>
            <person name="Jin S."/>
            <person name="Xu P."/>
            <person name="Storey K.B."/>
            <person name="Huan P."/>
            <person name="Zhang T."/>
            <person name="Zhou Y."/>
            <person name="Zhang J."/>
            <person name="Lin C."/>
            <person name="Li X."/>
            <person name="Xing L."/>
            <person name="Huo D."/>
            <person name="Sun M."/>
            <person name="Wang L."/>
            <person name="Mercier A."/>
            <person name="Li F."/>
            <person name="Yang H."/>
            <person name="Xiang J."/>
        </authorList>
    </citation>
    <scope>NUCLEOTIDE SEQUENCE [LARGE SCALE GENOMIC DNA]</scope>
    <source>
        <strain evidence="8">Shaxun</strain>
        <tissue evidence="8">Muscle</tissue>
    </source>
</reference>
<dbReference type="GO" id="GO:0040029">
    <property type="term" value="P:epigenetic regulation of gene expression"/>
    <property type="evidence" value="ECO:0007669"/>
    <property type="project" value="TreeGrafter"/>
</dbReference>
<dbReference type="InterPro" id="IPR023801">
    <property type="entry name" value="His_deacetylse_dom"/>
</dbReference>
<evidence type="ECO:0000313" key="9">
    <source>
        <dbReference type="Proteomes" id="UP000230750"/>
    </source>
</evidence>
<feature type="region of interest" description="Disordered" evidence="5">
    <location>
        <begin position="1"/>
        <end position="53"/>
    </location>
</feature>
<dbReference type="InterPro" id="IPR023696">
    <property type="entry name" value="Ureohydrolase_dom_sf"/>
</dbReference>
<keyword evidence="6" id="KW-0472">Membrane</keyword>
<feature type="domain" description="Histone deacetylase" evidence="7">
    <location>
        <begin position="99"/>
        <end position="427"/>
    </location>
</feature>
<dbReference type="PANTHER" id="PTHR10625">
    <property type="entry name" value="HISTONE DEACETYLASE HDAC1-RELATED"/>
    <property type="match status" value="1"/>
</dbReference>
<protein>
    <submittedName>
        <fullName evidence="8">Putative histone deacetylase 6 isoform X1</fullName>
    </submittedName>
</protein>
<evidence type="ECO:0000259" key="7">
    <source>
        <dbReference type="Pfam" id="PF00850"/>
    </source>
</evidence>
<feature type="transmembrane region" description="Helical" evidence="6">
    <location>
        <begin position="1009"/>
        <end position="1028"/>
    </location>
</feature>
<comment type="similarity">
    <text evidence="2">Belongs to the histone deacetylase family. HD type 2 subfamily.</text>
</comment>
<name>A0A2G8KAX0_STIJA</name>
<dbReference type="SUPFAM" id="SSF52768">
    <property type="entry name" value="Arginase/deacetylase"/>
    <property type="match status" value="2"/>
</dbReference>
<keyword evidence="9" id="KW-1185">Reference proteome</keyword>
<organism evidence="8 9">
    <name type="scientific">Stichopus japonicus</name>
    <name type="common">Sea cucumber</name>
    <dbReference type="NCBI Taxonomy" id="307972"/>
    <lineage>
        <taxon>Eukaryota</taxon>
        <taxon>Metazoa</taxon>
        <taxon>Echinodermata</taxon>
        <taxon>Eleutherozoa</taxon>
        <taxon>Echinozoa</taxon>
        <taxon>Holothuroidea</taxon>
        <taxon>Aspidochirotacea</taxon>
        <taxon>Aspidochirotida</taxon>
        <taxon>Stichopodidae</taxon>
        <taxon>Apostichopus</taxon>
    </lineage>
</organism>
<dbReference type="GO" id="GO:0016787">
    <property type="term" value="F:hydrolase activity"/>
    <property type="evidence" value="ECO:0007669"/>
    <property type="project" value="UniProtKB-KW"/>
</dbReference>
<dbReference type="Pfam" id="PF00850">
    <property type="entry name" value="Hist_deacetyl"/>
    <property type="match status" value="2"/>
</dbReference>
<dbReference type="PRINTS" id="PR01270">
    <property type="entry name" value="HDASUPER"/>
</dbReference>
<feature type="region of interest" description="Disordered" evidence="5">
    <location>
        <begin position="479"/>
        <end position="503"/>
    </location>
</feature>
<dbReference type="PANTHER" id="PTHR10625:SF38">
    <property type="entry name" value="HISTONE DEACETYLASE 6, ISOFORM G"/>
    <property type="match status" value="1"/>
</dbReference>
<comment type="subcellular location">
    <subcellularLocation>
        <location evidence="1">Nucleus</location>
    </subcellularLocation>
</comment>